<dbReference type="EMBL" id="KV417672">
    <property type="protein sequence ID" value="KZP10873.1"/>
    <property type="molecule type" value="Genomic_DNA"/>
</dbReference>
<organism evidence="2 3">
    <name type="scientific">Athelia psychrophila</name>
    <dbReference type="NCBI Taxonomy" id="1759441"/>
    <lineage>
        <taxon>Eukaryota</taxon>
        <taxon>Fungi</taxon>
        <taxon>Dikarya</taxon>
        <taxon>Basidiomycota</taxon>
        <taxon>Agaricomycotina</taxon>
        <taxon>Agaricomycetes</taxon>
        <taxon>Agaricomycetidae</taxon>
        <taxon>Atheliales</taxon>
        <taxon>Atheliaceae</taxon>
        <taxon>Athelia</taxon>
    </lineage>
</organism>
<evidence type="ECO:0000256" key="1">
    <source>
        <dbReference type="SAM" id="MobiDB-lite"/>
    </source>
</evidence>
<evidence type="ECO:0000313" key="2">
    <source>
        <dbReference type="EMBL" id="KZP10873.1"/>
    </source>
</evidence>
<sequence>MRMRHGRPAEPSTGHWPSKHRRRSICKLGASLCISAHHDAAACGSTSDRRLHCATLREREPTLYHELHSKGRRRLD</sequence>
<feature type="region of interest" description="Disordered" evidence="1">
    <location>
        <begin position="1"/>
        <end position="21"/>
    </location>
</feature>
<dbReference type="Proteomes" id="UP000076532">
    <property type="component" value="Unassembled WGS sequence"/>
</dbReference>
<proteinExistence type="predicted"/>
<dbReference type="AlphaFoldDB" id="A0A165ZSB9"/>
<keyword evidence="3" id="KW-1185">Reference proteome</keyword>
<name>A0A165ZSB9_9AGAM</name>
<evidence type="ECO:0000313" key="3">
    <source>
        <dbReference type="Proteomes" id="UP000076532"/>
    </source>
</evidence>
<protein>
    <submittedName>
        <fullName evidence="2">Uncharacterized protein</fullName>
    </submittedName>
</protein>
<reference evidence="2 3" key="1">
    <citation type="journal article" date="2016" name="Mol. Biol. Evol.">
        <title>Comparative Genomics of Early-Diverging Mushroom-Forming Fungi Provides Insights into the Origins of Lignocellulose Decay Capabilities.</title>
        <authorList>
            <person name="Nagy L.G."/>
            <person name="Riley R."/>
            <person name="Tritt A."/>
            <person name="Adam C."/>
            <person name="Daum C."/>
            <person name="Floudas D."/>
            <person name="Sun H."/>
            <person name="Yadav J.S."/>
            <person name="Pangilinan J."/>
            <person name="Larsson K.H."/>
            <person name="Matsuura K."/>
            <person name="Barry K."/>
            <person name="Labutti K."/>
            <person name="Kuo R."/>
            <person name="Ohm R.A."/>
            <person name="Bhattacharya S.S."/>
            <person name="Shirouzu T."/>
            <person name="Yoshinaga Y."/>
            <person name="Martin F.M."/>
            <person name="Grigoriev I.V."/>
            <person name="Hibbett D.S."/>
        </authorList>
    </citation>
    <scope>NUCLEOTIDE SEQUENCE [LARGE SCALE GENOMIC DNA]</scope>
    <source>
        <strain evidence="2 3">CBS 109695</strain>
    </source>
</reference>
<gene>
    <name evidence="2" type="ORF">FIBSPDRAFT_198673</name>
</gene>
<accession>A0A165ZSB9</accession>